<evidence type="ECO:0000313" key="2">
    <source>
        <dbReference type="EMBL" id="CAD7281279.1"/>
    </source>
</evidence>
<evidence type="ECO:0000313" key="3">
    <source>
        <dbReference type="Proteomes" id="UP000678499"/>
    </source>
</evidence>
<dbReference type="AlphaFoldDB" id="A0A7R9BVG7"/>
<evidence type="ECO:0000256" key="1">
    <source>
        <dbReference type="SAM" id="MobiDB-lite"/>
    </source>
</evidence>
<dbReference type="EMBL" id="OA884779">
    <property type="protein sequence ID" value="CAD7281279.1"/>
    <property type="molecule type" value="Genomic_DNA"/>
</dbReference>
<organism evidence="2">
    <name type="scientific">Notodromas monacha</name>
    <dbReference type="NCBI Taxonomy" id="399045"/>
    <lineage>
        <taxon>Eukaryota</taxon>
        <taxon>Metazoa</taxon>
        <taxon>Ecdysozoa</taxon>
        <taxon>Arthropoda</taxon>
        <taxon>Crustacea</taxon>
        <taxon>Oligostraca</taxon>
        <taxon>Ostracoda</taxon>
        <taxon>Podocopa</taxon>
        <taxon>Podocopida</taxon>
        <taxon>Cypridocopina</taxon>
        <taxon>Cypridoidea</taxon>
        <taxon>Cyprididae</taxon>
        <taxon>Notodromas</taxon>
    </lineage>
</organism>
<name>A0A7R9BVG7_9CRUS</name>
<dbReference type="Proteomes" id="UP000678499">
    <property type="component" value="Unassembled WGS sequence"/>
</dbReference>
<dbReference type="EMBL" id="CAJPEX010002742">
    <property type="protein sequence ID" value="CAG0921431.1"/>
    <property type="molecule type" value="Genomic_DNA"/>
</dbReference>
<keyword evidence="3" id="KW-1185">Reference proteome</keyword>
<accession>A0A7R9BVG7</accession>
<protein>
    <submittedName>
        <fullName evidence="2">Uncharacterized protein</fullName>
    </submittedName>
</protein>
<gene>
    <name evidence="2" type="ORF">NMOB1V02_LOCUS8927</name>
</gene>
<sequence length="130" mass="14147">MDDAVQGLDPMCAAGLGNPGTPMGLDHVVPDSAQPVLKPEEITFEVAQPPKYEQVVVAPPQLTYCPAKVAYQEVHQPPVLQKCVQYKKEYVPMRAEFESQPVDPSVLTDNSCPHAPAGYARPIKTSAFDE</sequence>
<proteinExistence type="predicted"/>
<feature type="region of interest" description="Disordered" evidence="1">
    <location>
        <begin position="100"/>
        <end position="130"/>
    </location>
</feature>
<reference evidence="2" key="1">
    <citation type="submission" date="2020-11" db="EMBL/GenBank/DDBJ databases">
        <authorList>
            <person name="Tran Van P."/>
        </authorList>
    </citation>
    <scope>NUCLEOTIDE SEQUENCE</scope>
</reference>